<evidence type="ECO:0000256" key="1">
    <source>
        <dbReference type="ARBA" id="ARBA00007689"/>
    </source>
</evidence>
<proteinExistence type="inferred from homology"/>
<sequence>MKYLCLVHVEEALLDALSDGASAALVAESIAYDDELASRGQLIVAHALQRVKHTKVLQLRQGRMSRTDGPFAETKEPLVGFLLVEADDLNAAIQIASRIPLARIGSIEVRPIAWVQRMEAAAS</sequence>
<dbReference type="EMBL" id="JBBKZT010000005">
    <property type="protein sequence ID" value="MEJ8847534.1"/>
    <property type="molecule type" value="Genomic_DNA"/>
</dbReference>
<organism evidence="3 4">
    <name type="scientific">Variovorax rhizosphaerae</name>
    <dbReference type="NCBI Taxonomy" id="1836200"/>
    <lineage>
        <taxon>Bacteria</taxon>
        <taxon>Pseudomonadati</taxon>
        <taxon>Pseudomonadota</taxon>
        <taxon>Betaproteobacteria</taxon>
        <taxon>Burkholderiales</taxon>
        <taxon>Comamonadaceae</taxon>
        <taxon>Variovorax</taxon>
    </lineage>
</organism>
<evidence type="ECO:0000313" key="3">
    <source>
        <dbReference type="EMBL" id="MEJ8847534.1"/>
    </source>
</evidence>
<dbReference type="SUPFAM" id="SSF54909">
    <property type="entry name" value="Dimeric alpha+beta barrel"/>
    <property type="match status" value="1"/>
</dbReference>
<keyword evidence="4" id="KW-1185">Reference proteome</keyword>
<dbReference type="RefSeq" id="WP_340342663.1">
    <property type="nucleotide sequence ID" value="NZ_JBBKZT010000005.1"/>
</dbReference>
<dbReference type="PANTHER" id="PTHR35174">
    <property type="entry name" value="BLL7171 PROTEIN-RELATED"/>
    <property type="match status" value="1"/>
</dbReference>
<feature type="domain" description="YCII-related" evidence="2">
    <location>
        <begin position="1"/>
        <end position="112"/>
    </location>
</feature>
<evidence type="ECO:0000313" key="4">
    <source>
        <dbReference type="Proteomes" id="UP001385892"/>
    </source>
</evidence>
<comment type="caution">
    <text evidence="3">The sequence shown here is derived from an EMBL/GenBank/DDBJ whole genome shotgun (WGS) entry which is preliminary data.</text>
</comment>
<accession>A0ABU8WKS5</accession>
<dbReference type="InterPro" id="IPR005545">
    <property type="entry name" value="YCII"/>
</dbReference>
<dbReference type="Pfam" id="PF03795">
    <property type="entry name" value="YCII"/>
    <property type="match status" value="1"/>
</dbReference>
<comment type="similarity">
    <text evidence="1">Belongs to the YciI family.</text>
</comment>
<dbReference type="PANTHER" id="PTHR35174:SF3">
    <property type="entry name" value="BLL7171 PROTEIN"/>
    <property type="match status" value="1"/>
</dbReference>
<protein>
    <submittedName>
        <fullName evidence="3">YciI family protein</fullName>
    </submittedName>
</protein>
<evidence type="ECO:0000259" key="2">
    <source>
        <dbReference type="Pfam" id="PF03795"/>
    </source>
</evidence>
<reference evidence="3 4" key="1">
    <citation type="submission" date="2024-03" db="EMBL/GenBank/DDBJ databases">
        <title>Novel species of the genus Variovorax.</title>
        <authorList>
            <person name="Liu Q."/>
            <person name="Xin Y.-H."/>
        </authorList>
    </citation>
    <scope>NUCLEOTIDE SEQUENCE [LARGE SCALE GENOMIC DNA]</scope>
    <source>
        <strain evidence="3 4">KACC 18900</strain>
    </source>
</reference>
<dbReference type="Proteomes" id="UP001385892">
    <property type="component" value="Unassembled WGS sequence"/>
</dbReference>
<name>A0ABU8WKS5_9BURK</name>
<dbReference type="Gene3D" id="3.30.70.1060">
    <property type="entry name" value="Dimeric alpha+beta barrel"/>
    <property type="match status" value="1"/>
</dbReference>
<dbReference type="InterPro" id="IPR011008">
    <property type="entry name" value="Dimeric_a/b-barrel"/>
</dbReference>
<gene>
    <name evidence="3" type="ORF">WKW82_12820</name>
</gene>